<sequence length="286" mass="30993">MELSHKRGIEVDCRGVTLDLRNRTAIMGILNVTPDSFSDGGLYVGVQAAVEQAKRMVDAGADMIDIGGESTRPGSAIVTLEQELQRVIPVVEALIEAGITVPLSVDTYKAEVAREALAAGAHVLNDIWGLKREPEMAQLAAQYGCPIVIMHNRNEAVYDDYIPDVIEDLLQSIRLAHASGIRDSQIILDPGIGFAKTYEQNLQLMNELHRIVAIGYPVLLGTSRKSMITRTLGLPPNDVQEGTAATACMGIHQGCSIIRVHDVLEMKRVALMMDTMLNHKGGTSIG</sequence>
<dbReference type="SUPFAM" id="SSF51717">
    <property type="entry name" value="Dihydropteroate synthetase-like"/>
    <property type="match status" value="1"/>
</dbReference>
<comment type="cofactor">
    <cofactor evidence="2 12">
        <name>Mg(2+)</name>
        <dbReference type="ChEBI" id="CHEBI:18420"/>
    </cofactor>
</comment>
<dbReference type="PROSITE" id="PS50972">
    <property type="entry name" value="PTERIN_BINDING"/>
    <property type="match status" value="1"/>
</dbReference>
<name>A0ABT2UJV5_9BACL</name>
<keyword evidence="15" id="KW-1185">Reference proteome</keyword>
<dbReference type="GO" id="GO:0004156">
    <property type="term" value="F:dihydropteroate synthase activity"/>
    <property type="evidence" value="ECO:0007669"/>
    <property type="project" value="UniProtKB-EC"/>
</dbReference>
<comment type="function">
    <text evidence="12">Catalyzes the condensation of para-aminobenzoate (pABA) with 6-hydroxymethyl-7,8-dihydropterin diphosphate (DHPt-PP) to form 7,8-dihydropteroate (H2Pte), the immediate precursor of folate derivatives.</text>
</comment>
<dbReference type="Gene3D" id="3.20.20.20">
    <property type="entry name" value="Dihydropteroate synthase-like"/>
    <property type="match status" value="1"/>
</dbReference>
<dbReference type="InterPro" id="IPR006390">
    <property type="entry name" value="DHP_synth_dom"/>
</dbReference>
<reference evidence="14 15" key="1">
    <citation type="submission" date="2022-09" db="EMBL/GenBank/DDBJ databases">
        <authorList>
            <person name="Han X.L."/>
            <person name="Wang Q."/>
            <person name="Lu T."/>
        </authorList>
    </citation>
    <scope>NUCLEOTIDE SEQUENCE [LARGE SCALE GENOMIC DNA]</scope>
    <source>
        <strain evidence="14 15">WQ 127069</strain>
    </source>
</reference>
<organism evidence="14 15">
    <name type="scientific">Paenibacillus baimaensis</name>
    <dbReference type="NCBI Taxonomy" id="2982185"/>
    <lineage>
        <taxon>Bacteria</taxon>
        <taxon>Bacillati</taxon>
        <taxon>Bacillota</taxon>
        <taxon>Bacilli</taxon>
        <taxon>Bacillales</taxon>
        <taxon>Paenibacillaceae</taxon>
        <taxon>Paenibacillus</taxon>
    </lineage>
</organism>
<comment type="similarity">
    <text evidence="4 12">Belongs to the DHPS family.</text>
</comment>
<evidence type="ECO:0000256" key="3">
    <source>
        <dbReference type="ARBA" id="ARBA00004763"/>
    </source>
</evidence>
<feature type="domain" description="Pterin-binding" evidence="13">
    <location>
        <begin position="24"/>
        <end position="271"/>
    </location>
</feature>
<evidence type="ECO:0000256" key="5">
    <source>
        <dbReference type="ARBA" id="ARBA00012458"/>
    </source>
</evidence>
<evidence type="ECO:0000256" key="7">
    <source>
        <dbReference type="ARBA" id="ARBA00022679"/>
    </source>
</evidence>
<dbReference type="CDD" id="cd00739">
    <property type="entry name" value="DHPS"/>
    <property type="match status" value="1"/>
</dbReference>
<dbReference type="Proteomes" id="UP001652445">
    <property type="component" value="Unassembled WGS sequence"/>
</dbReference>
<keyword evidence="8 12" id="KW-0479">Metal-binding</keyword>
<evidence type="ECO:0000256" key="12">
    <source>
        <dbReference type="RuleBase" id="RU361205"/>
    </source>
</evidence>
<evidence type="ECO:0000256" key="1">
    <source>
        <dbReference type="ARBA" id="ARBA00000012"/>
    </source>
</evidence>
<dbReference type="PANTHER" id="PTHR20941">
    <property type="entry name" value="FOLATE SYNTHESIS PROTEINS"/>
    <property type="match status" value="1"/>
</dbReference>
<dbReference type="EC" id="2.5.1.15" evidence="5 12"/>
<dbReference type="RefSeq" id="WP_262685989.1">
    <property type="nucleotide sequence ID" value="NZ_JAOQIO010000088.1"/>
</dbReference>
<evidence type="ECO:0000256" key="4">
    <source>
        <dbReference type="ARBA" id="ARBA00009503"/>
    </source>
</evidence>
<evidence type="ECO:0000256" key="6">
    <source>
        <dbReference type="ARBA" id="ARBA00016919"/>
    </source>
</evidence>
<dbReference type="PROSITE" id="PS00793">
    <property type="entry name" value="DHPS_2"/>
    <property type="match status" value="1"/>
</dbReference>
<accession>A0ABT2UJV5</accession>
<dbReference type="PROSITE" id="PS00792">
    <property type="entry name" value="DHPS_1"/>
    <property type="match status" value="1"/>
</dbReference>
<evidence type="ECO:0000259" key="13">
    <source>
        <dbReference type="PROSITE" id="PS50972"/>
    </source>
</evidence>
<dbReference type="Pfam" id="PF00809">
    <property type="entry name" value="Pterin_bind"/>
    <property type="match status" value="1"/>
</dbReference>
<keyword evidence="9 12" id="KW-0460">Magnesium</keyword>
<comment type="caution">
    <text evidence="14">The sequence shown here is derived from an EMBL/GenBank/DDBJ whole genome shotgun (WGS) entry which is preliminary data.</text>
</comment>
<evidence type="ECO:0000256" key="2">
    <source>
        <dbReference type="ARBA" id="ARBA00001946"/>
    </source>
</evidence>
<keyword evidence="10 12" id="KW-0289">Folate biosynthesis</keyword>
<evidence type="ECO:0000256" key="9">
    <source>
        <dbReference type="ARBA" id="ARBA00022842"/>
    </source>
</evidence>
<dbReference type="PANTHER" id="PTHR20941:SF1">
    <property type="entry name" value="FOLIC ACID SYNTHESIS PROTEIN FOL1"/>
    <property type="match status" value="1"/>
</dbReference>
<comment type="pathway">
    <text evidence="3 12">Cofactor biosynthesis; tetrahydrofolate biosynthesis; 7,8-dihydrofolate from 2-amino-4-hydroxy-6-hydroxymethyl-7,8-dihydropteridine diphosphate and 4-aminobenzoate: step 1/2.</text>
</comment>
<comment type="catalytic activity">
    <reaction evidence="1">
        <text>(7,8-dihydropterin-6-yl)methyl diphosphate + 4-aminobenzoate = 7,8-dihydropteroate + diphosphate</text>
        <dbReference type="Rhea" id="RHEA:19949"/>
        <dbReference type="ChEBI" id="CHEBI:17836"/>
        <dbReference type="ChEBI" id="CHEBI:17839"/>
        <dbReference type="ChEBI" id="CHEBI:33019"/>
        <dbReference type="ChEBI" id="CHEBI:72950"/>
        <dbReference type="EC" id="2.5.1.15"/>
    </reaction>
</comment>
<keyword evidence="7 12" id="KW-0808">Transferase</keyword>
<proteinExistence type="inferred from homology"/>
<dbReference type="NCBIfam" id="TIGR01496">
    <property type="entry name" value="DHPS"/>
    <property type="match status" value="1"/>
</dbReference>
<evidence type="ECO:0000256" key="10">
    <source>
        <dbReference type="ARBA" id="ARBA00022909"/>
    </source>
</evidence>
<dbReference type="InterPro" id="IPR045031">
    <property type="entry name" value="DHP_synth-like"/>
</dbReference>
<gene>
    <name evidence="14" type="primary">folP</name>
    <name evidence="14" type="ORF">OB236_22720</name>
</gene>
<evidence type="ECO:0000313" key="15">
    <source>
        <dbReference type="Proteomes" id="UP001652445"/>
    </source>
</evidence>
<evidence type="ECO:0000256" key="11">
    <source>
        <dbReference type="ARBA" id="ARBA00030193"/>
    </source>
</evidence>
<dbReference type="EMBL" id="JAOQIO010000088">
    <property type="protein sequence ID" value="MCU6794925.1"/>
    <property type="molecule type" value="Genomic_DNA"/>
</dbReference>
<evidence type="ECO:0000256" key="8">
    <source>
        <dbReference type="ARBA" id="ARBA00022723"/>
    </source>
</evidence>
<protein>
    <recommendedName>
        <fullName evidence="6 12">Dihydropteroate synthase</fullName>
        <shortName evidence="12">DHPS</shortName>
        <ecNumber evidence="5 12">2.5.1.15</ecNumber>
    </recommendedName>
    <alternativeName>
        <fullName evidence="11 12">Dihydropteroate pyrophosphorylase</fullName>
    </alternativeName>
</protein>
<dbReference type="InterPro" id="IPR000489">
    <property type="entry name" value="Pterin-binding_dom"/>
</dbReference>
<evidence type="ECO:0000313" key="14">
    <source>
        <dbReference type="EMBL" id="MCU6794925.1"/>
    </source>
</evidence>
<dbReference type="InterPro" id="IPR011005">
    <property type="entry name" value="Dihydropteroate_synth-like_sf"/>
</dbReference>